<dbReference type="InterPro" id="IPR027417">
    <property type="entry name" value="P-loop_NTPase"/>
</dbReference>
<evidence type="ECO:0000256" key="4">
    <source>
        <dbReference type="ARBA" id="ARBA00022692"/>
    </source>
</evidence>
<evidence type="ECO:0000256" key="7">
    <source>
        <dbReference type="SAM" id="MobiDB-lite"/>
    </source>
</evidence>
<evidence type="ECO:0000256" key="5">
    <source>
        <dbReference type="ARBA" id="ARBA00022989"/>
    </source>
</evidence>
<feature type="compositionally biased region" description="Basic and acidic residues" evidence="7">
    <location>
        <begin position="649"/>
        <end position="668"/>
    </location>
</feature>
<keyword evidence="3" id="KW-1003">Cell membrane</keyword>
<evidence type="ECO:0000313" key="9">
    <source>
        <dbReference type="EMBL" id="RRK35324.1"/>
    </source>
</evidence>
<keyword evidence="10" id="KW-1185">Reference proteome</keyword>
<keyword evidence="5 8" id="KW-1133">Transmembrane helix</keyword>
<proteinExistence type="inferred from homology"/>
<comment type="similarity">
    <text evidence="2">Belongs to the VirD4/TraG family.</text>
</comment>
<comment type="caution">
    <text evidence="9">The sequence shown here is derived from an EMBL/GenBank/DDBJ whole genome shotgun (WGS) entry which is preliminary data.</text>
</comment>
<evidence type="ECO:0000256" key="2">
    <source>
        <dbReference type="ARBA" id="ARBA00008806"/>
    </source>
</evidence>
<dbReference type="Proteomes" id="UP000274920">
    <property type="component" value="Unassembled WGS sequence"/>
</dbReference>
<gene>
    <name evidence="9" type="ORF">EBB54_12650</name>
</gene>
<keyword evidence="4 8" id="KW-0812">Transmembrane</keyword>
<feature type="region of interest" description="Disordered" evidence="7">
    <location>
        <begin position="606"/>
        <end position="668"/>
    </location>
</feature>
<dbReference type="Gene3D" id="3.40.50.300">
    <property type="entry name" value="P-loop containing nucleotide triphosphate hydrolases"/>
    <property type="match status" value="2"/>
</dbReference>
<evidence type="ECO:0000256" key="3">
    <source>
        <dbReference type="ARBA" id="ARBA00022475"/>
    </source>
</evidence>
<evidence type="ECO:0000256" key="1">
    <source>
        <dbReference type="ARBA" id="ARBA00004651"/>
    </source>
</evidence>
<dbReference type="NCBIfam" id="NF045973">
    <property type="entry name" value="conju_CD1115"/>
    <property type="match status" value="1"/>
</dbReference>
<sequence>MACYAGGFLEQLFTESAVRLNPIRNLWHGISRVSGLKCTAAVIVLFGVIAVLIMLRSSGKETYDERNFEISRQGTYGTAGFMNGEEQEKVLQTNRQAGDVKGVIFGRDLKDGQILSLPVDSRLNRNFAVCGSQGSMKSRAFARVMALQCVRRGESIYLTDPKSELYEDLCAYLRSCGYTVRQLNLIHLEHSDAWNCLGEIDDGSLIDVFCDVVIRNTTDKFDHFYDNTEMDLLKALCLYVFNDYPPEKRTFAEAYKLLINKSVEMLDAIFARLPTSHPARGPYQLFAKADKVKGNAVLGLGTRLQIMQNKLVQQITSHNEIDLSLPGREKCAYFCITSDQDSTYDVMATLFTSFLSIKLVRYADRTEERRLPVPVQFILDEFPNLGIVPDFKKKLATARSRGIGMSILFQNIPQLQNRYPDNQWEEILGGCDFSIFLGCNDITTASYYSDRTGEITVSVSSTRKNYYTMRVTDYVPEYSESTSLGKRMLLLPDEILRYPLDQGLLIIRGQKVCRFRKMDYLEHPDSKHLTLEKVEAHIPDWYQKSQEEKKQFQILEGRERAEPGEAKEMDGAMEETTLSQEIVLQENFPETAISEEYGLSGFKEVSGGEIKEPVNGRTAEESEPPLAVDTPVRKRERVKPAGKQQDGARITRVEDLFADHTSGRKEES</sequence>
<accession>A0A426DRL0</accession>
<dbReference type="GO" id="GO:0005886">
    <property type="term" value="C:plasma membrane"/>
    <property type="evidence" value="ECO:0007669"/>
    <property type="project" value="UniProtKB-SubCell"/>
</dbReference>
<dbReference type="InterPro" id="IPR051539">
    <property type="entry name" value="T4SS-coupling_protein"/>
</dbReference>
<protein>
    <submittedName>
        <fullName evidence="9">Type IV secretory system conjugative DNA transfer family protein</fullName>
    </submittedName>
</protein>
<name>A0A426DRL0_9FIRM</name>
<dbReference type="CDD" id="cd01127">
    <property type="entry name" value="TrwB_TraG_TraD_VirD4"/>
    <property type="match status" value="1"/>
</dbReference>
<feature type="transmembrane region" description="Helical" evidence="8">
    <location>
        <begin position="34"/>
        <end position="55"/>
    </location>
</feature>
<keyword evidence="6 8" id="KW-0472">Membrane</keyword>
<dbReference type="EMBL" id="RHJS01000002">
    <property type="protein sequence ID" value="RRK35324.1"/>
    <property type="molecule type" value="Genomic_DNA"/>
</dbReference>
<reference evidence="9" key="1">
    <citation type="submission" date="2018-10" db="EMBL/GenBank/DDBJ databases">
        <title>Schaedlerella arabinophila gen. nov. sp. nov., isolated from the mouse intestinal tract and comparative analysis with the genome of the closely related altered Schaedler flora strain ASF502.</title>
        <authorList>
            <person name="Miyake S."/>
            <person name="Soh M."/>
            <person name="Seedorf H."/>
        </authorList>
    </citation>
    <scope>NUCLEOTIDE SEQUENCE [LARGE SCALE GENOMIC DNA]</scope>
    <source>
        <strain evidence="9">DSM 106076</strain>
    </source>
</reference>
<evidence type="ECO:0000256" key="6">
    <source>
        <dbReference type="ARBA" id="ARBA00023136"/>
    </source>
</evidence>
<dbReference type="AlphaFoldDB" id="A0A426DRL0"/>
<evidence type="ECO:0000313" key="10">
    <source>
        <dbReference type="Proteomes" id="UP000274920"/>
    </source>
</evidence>
<comment type="subcellular location">
    <subcellularLocation>
        <location evidence="1">Cell membrane</location>
        <topology evidence="1">Multi-pass membrane protein</topology>
    </subcellularLocation>
</comment>
<evidence type="ECO:0000256" key="8">
    <source>
        <dbReference type="SAM" id="Phobius"/>
    </source>
</evidence>
<organism evidence="9 10">
    <name type="scientific">Schaedlerella arabinosiphila</name>
    <dbReference type="NCBI Taxonomy" id="2044587"/>
    <lineage>
        <taxon>Bacteria</taxon>
        <taxon>Bacillati</taxon>
        <taxon>Bacillota</taxon>
        <taxon>Clostridia</taxon>
        <taxon>Lachnospirales</taxon>
        <taxon>Lachnospiraceae</taxon>
        <taxon>Schaedlerella</taxon>
    </lineage>
</organism>
<dbReference type="PANTHER" id="PTHR37937">
    <property type="entry name" value="CONJUGATIVE TRANSFER: DNA TRANSPORT"/>
    <property type="match status" value="1"/>
</dbReference>
<dbReference type="PANTHER" id="PTHR37937:SF1">
    <property type="entry name" value="CONJUGATIVE TRANSFER: DNA TRANSPORT"/>
    <property type="match status" value="1"/>
</dbReference>
<dbReference type="Pfam" id="PF02534">
    <property type="entry name" value="T4SS-DNA_transf"/>
    <property type="match status" value="1"/>
</dbReference>
<dbReference type="InterPro" id="IPR003688">
    <property type="entry name" value="TraG/VirD4"/>
</dbReference>
<dbReference type="SUPFAM" id="SSF52540">
    <property type="entry name" value="P-loop containing nucleoside triphosphate hydrolases"/>
    <property type="match status" value="1"/>
</dbReference>
<feature type="compositionally biased region" description="Basic and acidic residues" evidence="7">
    <location>
        <begin position="609"/>
        <end position="620"/>
    </location>
</feature>